<dbReference type="GeneID" id="81356255"/>
<dbReference type="SUPFAM" id="SSF46689">
    <property type="entry name" value="Homeodomain-like"/>
    <property type="match status" value="1"/>
</dbReference>
<dbReference type="PANTHER" id="PTHR23022">
    <property type="entry name" value="TRANSPOSABLE ELEMENT-RELATED"/>
    <property type="match status" value="1"/>
</dbReference>
<dbReference type="GO" id="GO:0006313">
    <property type="term" value="P:DNA transposition"/>
    <property type="evidence" value="ECO:0007669"/>
    <property type="project" value="InterPro"/>
</dbReference>
<dbReference type="Proteomes" id="UP001149074">
    <property type="component" value="Unassembled WGS sequence"/>
</dbReference>
<dbReference type="EMBL" id="JAPQKI010000004">
    <property type="protein sequence ID" value="KAJ5104253.1"/>
    <property type="molecule type" value="Genomic_DNA"/>
</dbReference>
<protein>
    <recommendedName>
        <fullName evidence="5">Transposable element tc3 transposase</fullName>
    </recommendedName>
</protein>
<sequence length="380" mass="45066">MARSKELTPAIRERICELHAIGWGYRRIHQRYPYIPISTIRYSIIKERERHEGVSKPRSGRPKKLSEAEKDRLLNAIHGDPKIQYEDLLAEVDYKVKKRSIQRLLNAENMRKWRCLWRPYLTDEHAAKRLAWAYRYRYFTSEDWARVFWSDECTVERGIGIRREWSFIRPKNQPQEGQVQGLPYKGKQVKQMFWAAFSGAERRTGLIPLFGDPNSERQGVNRFVIEELYRRILPILMQNEDGIFQHDNAPTHTARVVRDALAEMNIEVMEWPPHSPDLNPIENLWALLKAKIYELRPDLIHIYSEWNLVSLFHTVLTDLTRVVSTRPYRVFCAKYHNMKNNDETKVILVDTAQQAWGELEIRHFQHLSATMPHRVEAIIE</sequence>
<reference evidence="3" key="2">
    <citation type="journal article" date="2023" name="IMA Fungus">
        <title>Comparative genomic study of the Penicillium genus elucidates a diverse pangenome and 15 lateral gene transfer events.</title>
        <authorList>
            <person name="Petersen C."/>
            <person name="Sorensen T."/>
            <person name="Nielsen M.R."/>
            <person name="Sondergaard T.E."/>
            <person name="Sorensen J.L."/>
            <person name="Fitzpatrick D.A."/>
            <person name="Frisvad J.C."/>
            <person name="Nielsen K.L."/>
        </authorList>
    </citation>
    <scope>NUCLEOTIDE SEQUENCE</scope>
    <source>
        <strain evidence="3">IBT 30761</strain>
    </source>
</reference>
<evidence type="ECO:0000259" key="1">
    <source>
        <dbReference type="Pfam" id="PF01498"/>
    </source>
</evidence>
<dbReference type="RefSeq" id="XP_056477633.1">
    <property type="nucleotide sequence ID" value="XM_056617276.1"/>
</dbReference>
<gene>
    <name evidence="3" type="ORF">N7532_004782</name>
</gene>
<dbReference type="Pfam" id="PF01498">
    <property type="entry name" value="HTH_Tnp_Tc3_2"/>
    <property type="match status" value="1"/>
</dbReference>
<dbReference type="PANTHER" id="PTHR23022:SF119">
    <property type="entry name" value="TC1-LIKE TRANSPOSASE DDE DOMAIN-CONTAINING PROTEIN"/>
    <property type="match status" value="1"/>
</dbReference>
<name>A0A9W9FQ54_9EURO</name>
<dbReference type="GO" id="GO:0003677">
    <property type="term" value="F:DNA binding"/>
    <property type="evidence" value="ECO:0007669"/>
    <property type="project" value="InterPro"/>
</dbReference>
<dbReference type="AlphaFoldDB" id="A0A9W9FQ54"/>
<dbReference type="Gene3D" id="1.10.10.10">
    <property type="entry name" value="Winged helix-like DNA-binding domain superfamily/Winged helix DNA-binding domain"/>
    <property type="match status" value="1"/>
</dbReference>
<evidence type="ECO:0000259" key="2">
    <source>
        <dbReference type="Pfam" id="PF13358"/>
    </source>
</evidence>
<dbReference type="InterPro" id="IPR036397">
    <property type="entry name" value="RNaseH_sf"/>
</dbReference>
<dbReference type="InterPro" id="IPR036388">
    <property type="entry name" value="WH-like_DNA-bd_sf"/>
</dbReference>
<comment type="caution">
    <text evidence="3">The sequence shown here is derived from an EMBL/GenBank/DDBJ whole genome shotgun (WGS) entry which is preliminary data.</text>
</comment>
<dbReference type="InterPro" id="IPR052338">
    <property type="entry name" value="Transposase_5"/>
</dbReference>
<dbReference type="Pfam" id="PF13358">
    <property type="entry name" value="DDE_3"/>
    <property type="match status" value="1"/>
</dbReference>
<proteinExistence type="predicted"/>
<dbReference type="InterPro" id="IPR002492">
    <property type="entry name" value="Transposase_Tc1-like"/>
</dbReference>
<accession>A0A9W9FQ54</accession>
<evidence type="ECO:0008006" key="5">
    <source>
        <dbReference type="Google" id="ProtNLM"/>
    </source>
</evidence>
<keyword evidence="4" id="KW-1185">Reference proteome</keyword>
<dbReference type="InterPro" id="IPR009057">
    <property type="entry name" value="Homeodomain-like_sf"/>
</dbReference>
<feature type="domain" description="Transposase Tc1-like" evidence="1">
    <location>
        <begin position="70"/>
        <end position="137"/>
    </location>
</feature>
<organism evidence="3 4">
    <name type="scientific">Penicillium argentinense</name>
    <dbReference type="NCBI Taxonomy" id="1131581"/>
    <lineage>
        <taxon>Eukaryota</taxon>
        <taxon>Fungi</taxon>
        <taxon>Dikarya</taxon>
        <taxon>Ascomycota</taxon>
        <taxon>Pezizomycotina</taxon>
        <taxon>Eurotiomycetes</taxon>
        <taxon>Eurotiomycetidae</taxon>
        <taxon>Eurotiales</taxon>
        <taxon>Aspergillaceae</taxon>
        <taxon>Penicillium</taxon>
    </lineage>
</organism>
<evidence type="ECO:0000313" key="3">
    <source>
        <dbReference type="EMBL" id="KAJ5104253.1"/>
    </source>
</evidence>
<dbReference type="OrthoDB" id="5151590at2759"/>
<feature type="domain" description="Tc1-like transposase DDE" evidence="2">
    <location>
        <begin position="201"/>
        <end position="293"/>
    </location>
</feature>
<dbReference type="GO" id="GO:0015074">
    <property type="term" value="P:DNA integration"/>
    <property type="evidence" value="ECO:0007669"/>
    <property type="project" value="InterPro"/>
</dbReference>
<reference evidence="3" key="1">
    <citation type="submission" date="2022-11" db="EMBL/GenBank/DDBJ databases">
        <authorList>
            <person name="Petersen C."/>
        </authorList>
    </citation>
    <scope>NUCLEOTIDE SEQUENCE</scope>
    <source>
        <strain evidence="3">IBT 30761</strain>
    </source>
</reference>
<dbReference type="Gene3D" id="3.30.420.10">
    <property type="entry name" value="Ribonuclease H-like superfamily/Ribonuclease H"/>
    <property type="match status" value="1"/>
</dbReference>
<evidence type="ECO:0000313" key="4">
    <source>
        <dbReference type="Proteomes" id="UP001149074"/>
    </source>
</evidence>
<dbReference type="InterPro" id="IPR038717">
    <property type="entry name" value="Tc1-like_DDE_dom"/>
</dbReference>